<dbReference type="EMBL" id="BMAW01085595">
    <property type="protein sequence ID" value="GFU43655.1"/>
    <property type="molecule type" value="Genomic_DNA"/>
</dbReference>
<evidence type="ECO:0000313" key="4">
    <source>
        <dbReference type="Proteomes" id="UP000887013"/>
    </source>
</evidence>
<dbReference type="AlphaFoldDB" id="A0A8X6QYL7"/>
<name>A0A8X6QYL7_NEPPI</name>
<proteinExistence type="predicted"/>
<evidence type="ECO:0000313" key="3">
    <source>
        <dbReference type="EMBL" id="GFU43655.1"/>
    </source>
</evidence>
<accession>A0A8X6QYL7</accession>
<keyword evidence="1" id="KW-0472">Membrane</keyword>
<keyword evidence="1" id="KW-1133">Transmembrane helix</keyword>
<protein>
    <recommendedName>
        <fullName evidence="2">Endonuclease/exonuclease/phosphatase domain-containing protein</fullName>
    </recommendedName>
</protein>
<dbReference type="Proteomes" id="UP000887013">
    <property type="component" value="Unassembled WGS sequence"/>
</dbReference>
<dbReference type="InterPro" id="IPR036691">
    <property type="entry name" value="Endo/exonu/phosph_ase_sf"/>
</dbReference>
<dbReference type="SUPFAM" id="SSF56219">
    <property type="entry name" value="DNase I-like"/>
    <property type="match status" value="1"/>
</dbReference>
<comment type="caution">
    <text evidence="3">The sequence shown here is derived from an EMBL/GenBank/DDBJ whole genome shotgun (WGS) entry which is preliminary data.</text>
</comment>
<feature type="transmembrane region" description="Helical" evidence="1">
    <location>
        <begin position="18"/>
        <end position="37"/>
    </location>
</feature>
<feature type="transmembrane region" description="Helical" evidence="1">
    <location>
        <begin position="105"/>
        <end position="123"/>
    </location>
</feature>
<gene>
    <name evidence="3" type="ORF">NPIL_160331</name>
</gene>
<dbReference type="InterPro" id="IPR005135">
    <property type="entry name" value="Endo/exonuclease/phosphatase"/>
</dbReference>
<dbReference type="Gene3D" id="3.60.10.10">
    <property type="entry name" value="Endonuclease/exonuclease/phosphatase"/>
    <property type="match status" value="1"/>
</dbReference>
<keyword evidence="1" id="KW-0812">Transmembrane</keyword>
<evidence type="ECO:0000259" key="2">
    <source>
        <dbReference type="Pfam" id="PF14529"/>
    </source>
</evidence>
<sequence length="147" mass="16612">MEGRIKMEEVLSFSSDKIAIILLISALAFWITTILRFRVTRKEIPLNILNLHQPPDLKSLSNKIKELLTAGTIFIGDLNAKHPTLGSTSTNSRCKELINIIDGKGLIFHNIMIPLLIIHVAIIPKNFKIFLLPLKLLLLADGMFWKM</sequence>
<evidence type="ECO:0000256" key="1">
    <source>
        <dbReference type="SAM" id="Phobius"/>
    </source>
</evidence>
<dbReference type="GO" id="GO:0003824">
    <property type="term" value="F:catalytic activity"/>
    <property type="evidence" value="ECO:0007669"/>
    <property type="project" value="InterPro"/>
</dbReference>
<feature type="domain" description="Endonuclease/exonuclease/phosphatase" evidence="2">
    <location>
        <begin position="48"/>
        <end position="107"/>
    </location>
</feature>
<dbReference type="Pfam" id="PF14529">
    <property type="entry name" value="Exo_endo_phos_2"/>
    <property type="match status" value="1"/>
</dbReference>
<reference evidence="3" key="1">
    <citation type="submission" date="2020-08" db="EMBL/GenBank/DDBJ databases">
        <title>Multicomponent nature underlies the extraordinary mechanical properties of spider dragline silk.</title>
        <authorList>
            <person name="Kono N."/>
            <person name="Nakamura H."/>
            <person name="Mori M."/>
            <person name="Yoshida Y."/>
            <person name="Ohtoshi R."/>
            <person name="Malay A.D."/>
            <person name="Moran D.A.P."/>
            <person name="Tomita M."/>
            <person name="Numata K."/>
            <person name="Arakawa K."/>
        </authorList>
    </citation>
    <scope>NUCLEOTIDE SEQUENCE</scope>
</reference>
<organism evidence="3 4">
    <name type="scientific">Nephila pilipes</name>
    <name type="common">Giant wood spider</name>
    <name type="synonym">Nephila maculata</name>
    <dbReference type="NCBI Taxonomy" id="299642"/>
    <lineage>
        <taxon>Eukaryota</taxon>
        <taxon>Metazoa</taxon>
        <taxon>Ecdysozoa</taxon>
        <taxon>Arthropoda</taxon>
        <taxon>Chelicerata</taxon>
        <taxon>Arachnida</taxon>
        <taxon>Araneae</taxon>
        <taxon>Araneomorphae</taxon>
        <taxon>Entelegynae</taxon>
        <taxon>Araneoidea</taxon>
        <taxon>Nephilidae</taxon>
        <taxon>Nephila</taxon>
    </lineage>
</organism>
<keyword evidence="4" id="KW-1185">Reference proteome</keyword>